<feature type="compositionally biased region" description="Basic and acidic residues" evidence="1">
    <location>
        <begin position="172"/>
        <end position="204"/>
    </location>
</feature>
<sequence length="1378" mass="153344">MFTDGLDTSALQWVTKGDGRTGSNTPRTCSTPASVRGSPDITRYDYQPKAVAHTPTSKSGKTWGLPPLQLSSVHLHSPVLQRPPFESRNELDESVGSISGGNTNHRGYEDDDESGDEQESGLYSPSTSSSPSRDAARRVMRPVVVSDNVEVGDYYDGPLSRKNSFGKKGGRLSRDGSGRKDAGSSGRREEHEGTLSRKNSFDMRRDAHGIGARKENFDKENAVNSYDMRDLRQGAYTGSGRFDPYYNAYNSGANGVRGNSRTAQLNGDDELMSSATELSIDTGDESSSAEEKSVEDHVLGHRSAVKPPQRAGYPQIDGYQPPLEREYRPAQRVEAQSPAAVHRRAATPTNSTQDHHKATVGQQPTVTGGPPSAPPFEQEILEAPAGSSIAGSYVTGPEQHSTSTVPREPSVRSTSTMEEPAVSSHHHRGPPVPPSRPAQPTPPLYSSGQAAWQALVAYDACVRLCLKAWARGCMEAPEFLLDECSLLRNCFGLQQLLLQPHEEGARKGVSEEIGDASAPMQKRSVGKVKVQVRKLKMMSKPIPLRSSSLSAIDTNTVASDFEVRGASSHKKSAISNGWSTAVRQIRKSLKPAATRNSNSSQRSIAYVNAGAHYVRQVSGMLKDKVNSLRHSSLTEVAQENFMCVLRLKSSLEQDVLRLQPGAGETTTLLPENAGDDLLLDVQDMKGNLQGRLTLHVASISDDPSDRVRWYNLYSGPEHELVGKVQLFLSYTITSGEVDSAKWGPVGETRAYDIVLEVAMRVQQFQRRNLRLEGTWLWLLSEFASYYGVSVSYTKLRYLVCIMEMATPTEDCLVLIHDLLCPIIKARDENALNRQEKRILVDVQEQVEQLLAVVFENYKSLDEDAPSGLADSSTPVAGTVAPALVPAVQIYTLLHDILSVESQNSLRNFFKTAAMKRWKRLVAETDEFVSNGSEGFLMDPLSMSSAYQKMRNLCLNVRSEVRADIEIHDTHVLPSCIDLPSIAASIYDVELAKRLRTFLVACPPSSPSPPVAELMLATADFQQDLVAWRIRKYNGGIDAKDLFHLYIVLWIQDKRLHLLDFCKFDKERCTWVTTQHTTSPFVEEVYERIKETLNEYEVIISRWPEYTVVLESALADVERAVIGALEKQYAEMLLPLKDVMIPKKFSLQYMQKLTRRQKLTIYSVPTQLGVMLNSLKRLLDTLRPRMEAQMKAWVACLPEDSGGAGRAVFGERLNEVTIELRAKYKNYLQSIVEKLADNARLQRTTKLKKILQDTREAGGESDIRERMQPLNTQLVDTISHLHDVFTTRVFVAVCRGLWDRMARDVLHFLENRKGNRSWYKGSSFALGILDDVFATQMQRLQGRALQEKDLDPPRSVAEARSMLSRDAQNGTDSSSLFFY</sequence>
<feature type="region of interest" description="Disordered" evidence="1">
    <location>
        <begin position="14"/>
        <end position="65"/>
    </location>
</feature>
<organism evidence="2 3">
    <name type="scientific">Ceratodon purpureus</name>
    <name type="common">Fire moss</name>
    <name type="synonym">Dicranum purpureum</name>
    <dbReference type="NCBI Taxonomy" id="3225"/>
    <lineage>
        <taxon>Eukaryota</taxon>
        <taxon>Viridiplantae</taxon>
        <taxon>Streptophyta</taxon>
        <taxon>Embryophyta</taxon>
        <taxon>Bryophyta</taxon>
        <taxon>Bryophytina</taxon>
        <taxon>Bryopsida</taxon>
        <taxon>Dicranidae</taxon>
        <taxon>Pseudoditrichales</taxon>
        <taxon>Ditrichaceae</taxon>
        <taxon>Ceratodon</taxon>
    </lineage>
</organism>
<feature type="region of interest" description="Disordered" evidence="1">
    <location>
        <begin position="87"/>
        <end position="204"/>
    </location>
</feature>
<keyword evidence="3" id="KW-1185">Reference proteome</keyword>
<feature type="compositionally biased region" description="Low complexity" evidence="1">
    <location>
        <begin position="120"/>
        <end position="132"/>
    </location>
</feature>
<feature type="compositionally biased region" description="Polar residues" evidence="1">
    <location>
        <begin position="96"/>
        <end position="105"/>
    </location>
</feature>
<name>A0A8T0I3T6_CERPU</name>
<feature type="compositionally biased region" description="Pro residues" evidence="1">
    <location>
        <begin position="430"/>
        <end position="443"/>
    </location>
</feature>
<comment type="caution">
    <text evidence="2">The sequence shown here is derived from an EMBL/GenBank/DDBJ whole genome shotgun (WGS) entry which is preliminary data.</text>
</comment>
<dbReference type="PANTHER" id="PTHR31110">
    <property type="entry name" value="PESTICIDAL CRYSTAL CRY8BA PROTEIN"/>
    <property type="match status" value="1"/>
</dbReference>
<feature type="compositionally biased region" description="Polar residues" evidence="1">
    <location>
        <begin position="398"/>
        <end position="417"/>
    </location>
</feature>
<proteinExistence type="predicted"/>
<feature type="compositionally biased region" description="Basic and acidic residues" evidence="1">
    <location>
        <begin position="289"/>
        <end position="299"/>
    </location>
</feature>
<feature type="region of interest" description="Disordered" evidence="1">
    <location>
        <begin position="251"/>
        <end position="444"/>
    </location>
</feature>
<evidence type="ECO:0000313" key="3">
    <source>
        <dbReference type="Proteomes" id="UP000822688"/>
    </source>
</evidence>
<dbReference type="EMBL" id="CM026425">
    <property type="protein sequence ID" value="KAG0577589.1"/>
    <property type="molecule type" value="Genomic_DNA"/>
</dbReference>
<feature type="compositionally biased region" description="Polar residues" evidence="1">
    <location>
        <begin position="251"/>
        <end position="265"/>
    </location>
</feature>
<feature type="compositionally biased region" description="Polar residues" evidence="1">
    <location>
        <begin position="21"/>
        <end position="33"/>
    </location>
</feature>
<dbReference type="Proteomes" id="UP000822688">
    <property type="component" value="Chromosome 5"/>
</dbReference>
<reference evidence="2" key="1">
    <citation type="submission" date="2020-06" db="EMBL/GenBank/DDBJ databases">
        <title>WGS assembly of Ceratodon purpureus strain R40.</title>
        <authorList>
            <person name="Carey S.B."/>
            <person name="Jenkins J."/>
            <person name="Shu S."/>
            <person name="Lovell J.T."/>
            <person name="Sreedasyam A."/>
            <person name="Maumus F."/>
            <person name="Tiley G.P."/>
            <person name="Fernandez-Pozo N."/>
            <person name="Barry K."/>
            <person name="Chen C."/>
            <person name="Wang M."/>
            <person name="Lipzen A."/>
            <person name="Daum C."/>
            <person name="Saski C.A."/>
            <person name="Payton A.C."/>
            <person name="Mcbreen J.C."/>
            <person name="Conrad R.E."/>
            <person name="Kollar L.M."/>
            <person name="Olsson S."/>
            <person name="Huttunen S."/>
            <person name="Landis J.B."/>
            <person name="Wickett N.J."/>
            <person name="Johnson M.G."/>
            <person name="Rensing S.A."/>
            <person name="Grimwood J."/>
            <person name="Schmutz J."/>
            <person name="Mcdaniel S.F."/>
        </authorList>
    </citation>
    <scope>NUCLEOTIDE SEQUENCE</scope>
    <source>
        <strain evidence="2">R40</strain>
    </source>
</reference>
<feature type="compositionally biased region" description="Acidic residues" evidence="1">
    <location>
        <begin position="109"/>
        <end position="119"/>
    </location>
</feature>
<dbReference type="PANTHER" id="PTHR31110:SF2">
    <property type="entry name" value="PESTICIDAL CRYSTAL CRY8BA PROTEIN"/>
    <property type="match status" value="1"/>
</dbReference>
<gene>
    <name evidence="2" type="ORF">KC19_5G167000</name>
</gene>
<protein>
    <submittedName>
        <fullName evidence="2">Uncharacterized protein</fullName>
    </submittedName>
</protein>
<evidence type="ECO:0000313" key="2">
    <source>
        <dbReference type="EMBL" id="KAG0577589.1"/>
    </source>
</evidence>
<evidence type="ECO:0000256" key="1">
    <source>
        <dbReference type="SAM" id="MobiDB-lite"/>
    </source>
</evidence>
<accession>A0A8T0I3T6</accession>